<protein>
    <submittedName>
        <fullName evidence="1">Unannotated protein</fullName>
    </submittedName>
</protein>
<reference evidence="1" key="1">
    <citation type="submission" date="2020-05" db="EMBL/GenBank/DDBJ databases">
        <authorList>
            <person name="Chiriac C."/>
            <person name="Salcher M."/>
            <person name="Ghai R."/>
            <person name="Kavagutti S V."/>
        </authorList>
    </citation>
    <scope>NUCLEOTIDE SEQUENCE</scope>
</reference>
<evidence type="ECO:0000313" key="1">
    <source>
        <dbReference type="EMBL" id="CAB4678769.1"/>
    </source>
</evidence>
<name>A0A6J6MY80_9ZZZZ</name>
<organism evidence="1">
    <name type="scientific">freshwater metagenome</name>
    <dbReference type="NCBI Taxonomy" id="449393"/>
    <lineage>
        <taxon>unclassified sequences</taxon>
        <taxon>metagenomes</taxon>
        <taxon>ecological metagenomes</taxon>
    </lineage>
</organism>
<sequence>MTICAEGSITTSMSLDDAKALVHTNLEAAGLKVDSDSDSDADALAGKGGKLLKYRLLGIWFMHTDELPIRVDVEFSETEAGTLVSAEIHDRQGVGIQLGQVLDPDKYEAAGQAAIAEAFKGLTS</sequence>
<dbReference type="EMBL" id="CAEZWW010000136">
    <property type="protein sequence ID" value="CAB4678769.1"/>
    <property type="molecule type" value="Genomic_DNA"/>
</dbReference>
<accession>A0A6J6MY80</accession>
<dbReference type="AlphaFoldDB" id="A0A6J6MY80"/>
<gene>
    <name evidence="1" type="ORF">UFOPK2310_01081</name>
</gene>
<proteinExistence type="predicted"/>